<protein>
    <submittedName>
        <fullName evidence="3">SDR family oxidoreductase</fullName>
    </submittedName>
</protein>
<evidence type="ECO:0000313" key="3">
    <source>
        <dbReference type="EMBL" id="NGO39059.1"/>
    </source>
</evidence>
<dbReference type="InterPro" id="IPR051164">
    <property type="entry name" value="NmrA-like_oxidored"/>
</dbReference>
<dbReference type="PANTHER" id="PTHR42748:SF7">
    <property type="entry name" value="NMRA LIKE REDOX SENSOR 1-RELATED"/>
    <property type="match status" value="1"/>
</dbReference>
<keyword evidence="4" id="KW-1185">Reference proteome</keyword>
<comment type="caution">
    <text evidence="3">The sequence shown here is derived from an EMBL/GenBank/DDBJ whole genome shotgun (WGS) entry which is preliminary data.</text>
</comment>
<sequence>MRVLVTGATGYVGGRLVPRLLERGHSVRVLVRDPARLEGRPWAGRVEVHRGSMEDPEALKRALEGVGTAYYLVHAMLSEKDFQKAEERQAESFARAAREAGLGHVVYLGGLLPKGARPSSHLTSRARVGEILRAHLPTTEFRAGPIVGSGSASFEMVRYLTERLPVMVAPRWVLNLVSPIAVRDVLAYLLLALEKGPLDVVEVGAEPLTFRAMMETYARLRGLRRVILPVPVLAPRLAALWVGLVTPIPNRLAVPLVEGILHPLVADTARARALFPEVNPIPYEKAVALALERLALGKVETRWSGALFGPGYLLEDREGMIREVRTLRVEAPPESVFRVLTSLGGDKGWLVWGWAWQLRGLMDRLLGGPGLRRGRRHPTELLPGEAVDFWRVEALEPARLLRLRAEMRLPGEAWLEWCLHPEDEGCRLIQTAYFAPRGLSGFLYWWLLYPFHRRIFSDLVGAVRREVLRTGSNNVPFEGSKKRVCESSS</sequence>
<dbReference type="InterPro" id="IPR023393">
    <property type="entry name" value="START-like_dom_sf"/>
</dbReference>
<dbReference type="Gene3D" id="3.40.50.720">
    <property type="entry name" value="NAD(P)-binding Rossmann-like Domain"/>
    <property type="match status" value="1"/>
</dbReference>
<dbReference type="PANTHER" id="PTHR42748">
    <property type="entry name" value="NITROGEN METABOLITE REPRESSION PROTEIN NMRA FAMILY MEMBER"/>
    <property type="match status" value="1"/>
</dbReference>
<dbReference type="AlphaFoldDB" id="A0A6M1RNC3"/>
<dbReference type="Gene3D" id="3.30.530.20">
    <property type="match status" value="1"/>
</dbReference>
<accession>A0A6M1RNC3</accession>
<dbReference type="Pfam" id="PF13460">
    <property type="entry name" value="NAD_binding_10"/>
    <property type="match status" value="1"/>
</dbReference>
<dbReference type="EMBL" id="JAAKYA010000043">
    <property type="protein sequence ID" value="NGO39059.1"/>
    <property type="molecule type" value="Genomic_DNA"/>
</dbReference>
<organism evidence="3 4">
    <name type="scientific">Limisphaera ngatamarikiensis</name>
    <dbReference type="NCBI Taxonomy" id="1324935"/>
    <lineage>
        <taxon>Bacteria</taxon>
        <taxon>Pseudomonadati</taxon>
        <taxon>Verrucomicrobiota</taxon>
        <taxon>Verrucomicrobiia</taxon>
        <taxon>Limisphaerales</taxon>
        <taxon>Limisphaeraceae</taxon>
        <taxon>Limisphaera</taxon>
    </lineage>
</organism>
<feature type="domain" description="NAD(P)-binding" evidence="2">
    <location>
        <begin position="7"/>
        <end position="134"/>
    </location>
</feature>
<dbReference type="CDD" id="cd05245">
    <property type="entry name" value="SDR_a2"/>
    <property type="match status" value="1"/>
</dbReference>
<dbReference type="InterPro" id="IPR021295">
    <property type="entry name" value="DUF2867"/>
</dbReference>
<proteinExistence type="predicted"/>
<evidence type="ECO:0000256" key="1">
    <source>
        <dbReference type="ARBA" id="ARBA00022857"/>
    </source>
</evidence>
<dbReference type="SUPFAM" id="SSF51735">
    <property type="entry name" value="NAD(P)-binding Rossmann-fold domains"/>
    <property type="match status" value="1"/>
</dbReference>
<dbReference type="CDD" id="cd07812">
    <property type="entry name" value="SRPBCC"/>
    <property type="match status" value="1"/>
</dbReference>
<gene>
    <name evidence="3" type="ORF">G4L39_06565</name>
</gene>
<name>A0A6M1RNC3_9BACT</name>
<dbReference type="SUPFAM" id="SSF55961">
    <property type="entry name" value="Bet v1-like"/>
    <property type="match status" value="1"/>
</dbReference>
<keyword evidence="1" id="KW-0521">NADP</keyword>
<dbReference type="Proteomes" id="UP000477311">
    <property type="component" value="Unassembled WGS sequence"/>
</dbReference>
<evidence type="ECO:0000259" key="2">
    <source>
        <dbReference type="Pfam" id="PF13460"/>
    </source>
</evidence>
<dbReference type="RefSeq" id="WP_165106854.1">
    <property type="nucleotide sequence ID" value="NZ_JAAKYA010000043.1"/>
</dbReference>
<dbReference type="InterPro" id="IPR036291">
    <property type="entry name" value="NAD(P)-bd_dom_sf"/>
</dbReference>
<dbReference type="InterPro" id="IPR016040">
    <property type="entry name" value="NAD(P)-bd_dom"/>
</dbReference>
<evidence type="ECO:0000313" key="4">
    <source>
        <dbReference type="Proteomes" id="UP000477311"/>
    </source>
</evidence>
<reference evidence="3 4" key="1">
    <citation type="submission" date="2020-02" db="EMBL/GenBank/DDBJ databases">
        <title>Draft genome sequence of Limisphaera ngatamarikiensis NGM72.4T, a thermophilic Verrucomicrobia grouped in subdivision 3.</title>
        <authorList>
            <person name="Carere C.R."/>
            <person name="Steen J."/>
            <person name="Hugenholtz P."/>
            <person name="Stott M.B."/>
        </authorList>
    </citation>
    <scope>NUCLEOTIDE SEQUENCE [LARGE SCALE GENOMIC DNA]</scope>
    <source>
        <strain evidence="3 4">NGM72.4</strain>
    </source>
</reference>
<dbReference type="Pfam" id="PF11066">
    <property type="entry name" value="DUF2867"/>
    <property type="match status" value="1"/>
</dbReference>